<evidence type="ECO:0000259" key="3">
    <source>
        <dbReference type="Pfam" id="PF11797"/>
    </source>
</evidence>
<keyword evidence="1" id="KW-0812">Transmembrane</keyword>
<dbReference type="AlphaFoldDB" id="A0A242A4L3"/>
<comment type="caution">
    <text evidence="4">The sequence shown here is derived from an EMBL/GenBank/DDBJ whole genome shotgun (WGS) entry which is preliminary data.</text>
</comment>
<keyword evidence="1" id="KW-0472">Membrane</keyword>
<feature type="transmembrane region" description="Helical" evidence="1">
    <location>
        <begin position="317"/>
        <end position="336"/>
    </location>
</feature>
<dbReference type="InterPro" id="IPR010317">
    <property type="entry name" value="WxLIP_PGBD"/>
</dbReference>
<evidence type="ECO:0000313" key="4">
    <source>
        <dbReference type="EMBL" id="OTN75892.1"/>
    </source>
</evidence>
<accession>A0A242A4L3</accession>
<protein>
    <submittedName>
        <fullName evidence="4">Uncharacterized protein</fullName>
    </submittedName>
</protein>
<dbReference type="RefSeq" id="WP_256926145.1">
    <property type="nucleotide sequence ID" value="NZ_NGKU01000001.1"/>
</dbReference>
<proteinExistence type="predicted"/>
<dbReference type="Proteomes" id="UP000195043">
    <property type="component" value="Unassembled WGS sequence"/>
</dbReference>
<dbReference type="STRING" id="1834191.A5886_000968"/>
<feature type="domain" description="WxL Interacting Protein host binding" evidence="3">
    <location>
        <begin position="170"/>
        <end position="307"/>
    </location>
</feature>
<dbReference type="Pfam" id="PF11797">
    <property type="entry name" value="WxLIP_HBD"/>
    <property type="match status" value="1"/>
</dbReference>
<dbReference type="EMBL" id="NGKU01000001">
    <property type="protein sequence ID" value="OTN75892.1"/>
    <property type="molecule type" value="Genomic_DNA"/>
</dbReference>
<feature type="domain" description="WxL Interacting Protein peptidoglycan binding" evidence="2">
    <location>
        <begin position="38"/>
        <end position="156"/>
    </location>
</feature>
<evidence type="ECO:0000259" key="2">
    <source>
        <dbReference type="Pfam" id="PF06030"/>
    </source>
</evidence>
<keyword evidence="1" id="KW-1133">Transmembrane helix</keyword>
<gene>
    <name evidence="4" type="ORF">A5886_000968</name>
</gene>
<organism evidence="4 5">
    <name type="scientific">Candidatus Enterococcus testudinis</name>
    <dbReference type="NCBI Taxonomy" id="1834191"/>
    <lineage>
        <taxon>Bacteria</taxon>
        <taxon>Bacillati</taxon>
        <taxon>Bacillota</taxon>
        <taxon>Bacilli</taxon>
        <taxon>Lactobacillales</taxon>
        <taxon>Enterococcaceae</taxon>
        <taxon>Enterococcus</taxon>
    </lineage>
</organism>
<name>A0A242A4L3_9ENTE</name>
<keyword evidence="5" id="KW-1185">Reference proteome</keyword>
<dbReference type="Pfam" id="PF06030">
    <property type="entry name" value="WxLIP_PGBD"/>
    <property type="match status" value="1"/>
</dbReference>
<sequence length="362" mass="40715">MMKLLRIPLVKVLLFIVCFIGGIVSFSQDVFANGELNFSVRAVPPATQFGDDKGYFDVELLPNESEDLVLVIRNVRDQPIDVKLTAHTAYTNVHGVVEYGADSEEPDPTLAHEMKDLLEPPSEAITFDAFEEKEVVVKLHMPKEDVTGLLVGGIKLVEETDDDQAEDSDSGMVVENTFSYVVGVVASNSRTQTITPELELLAVFADQLNYRNVFSANIQNFLPTFTNELSVEATVRLADSDEVLYEAAEEMMQMAPNSNFKFPIPLDGERFVSGTYVLDMTARSGKNEWRWEETFEVTADEARRLNRSDVSIEQTNWWWIVAGVAAAVVIISWLAYNTYKNKKLEKRSQEIDHDPLSEKKKS</sequence>
<dbReference type="InterPro" id="IPR021759">
    <property type="entry name" value="WxLIP_HBD"/>
</dbReference>
<evidence type="ECO:0000256" key="1">
    <source>
        <dbReference type="SAM" id="Phobius"/>
    </source>
</evidence>
<evidence type="ECO:0000313" key="5">
    <source>
        <dbReference type="Proteomes" id="UP000195043"/>
    </source>
</evidence>
<reference evidence="4 5" key="1">
    <citation type="submission" date="2017-05" db="EMBL/GenBank/DDBJ databases">
        <title>The Genome Sequence of Enterococcus sp. 8G7_MSG3316.</title>
        <authorList>
            <consortium name="The Broad Institute Genomics Platform"/>
            <consortium name="The Broad Institute Genomic Center for Infectious Diseases"/>
            <person name="Earl A."/>
            <person name="Manson A."/>
            <person name="Schwartman J."/>
            <person name="Gilmore M."/>
            <person name="Abouelleil A."/>
            <person name="Cao P."/>
            <person name="Chapman S."/>
            <person name="Cusick C."/>
            <person name="Shea T."/>
            <person name="Young S."/>
            <person name="Neafsey D."/>
            <person name="Nusbaum C."/>
            <person name="Birren B."/>
        </authorList>
    </citation>
    <scope>NUCLEOTIDE SEQUENCE [LARGE SCALE GENOMIC DNA]</scope>
    <source>
        <strain evidence="4 5">8G7_MSG3316</strain>
    </source>
</reference>